<evidence type="ECO:0000313" key="1">
    <source>
        <dbReference type="EMBL" id="OGF99024.1"/>
    </source>
</evidence>
<proteinExistence type="predicted"/>
<name>A0A1F5YFT4_9BACT</name>
<dbReference type="Gene3D" id="3.40.630.30">
    <property type="match status" value="1"/>
</dbReference>
<reference evidence="1 2" key="1">
    <citation type="journal article" date="2016" name="Nat. Commun.">
        <title>Thousands of microbial genomes shed light on interconnected biogeochemical processes in an aquifer system.</title>
        <authorList>
            <person name="Anantharaman K."/>
            <person name="Brown C.T."/>
            <person name="Hug L.A."/>
            <person name="Sharon I."/>
            <person name="Castelle C.J."/>
            <person name="Probst A.J."/>
            <person name="Thomas B.C."/>
            <person name="Singh A."/>
            <person name="Wilkins M.J."/>
            <person name="Karaoz U."/>
            <person name="Brodie E.L."/>
            <person name="Williams K.H."/>
            <person name="Hubbard S.S."/>
            <person name="Banfield J.F."/>
        </authorList>
    </citation>
    <scope>NUCLEOTIDE SEQUENCE [LARGE SCALE GENOMIC DNA]</scope>
</reference>
<organism evidence="1 2">
    <name type="scientific">Candidatus Glassbacteria bacterium GWA2_58_10</name>
    <dbReference type="NCBI Taxonomy" id="1817865"/>
    <lineage>
        <taxon>Bacteria</taxon>
        <taxon>Candidatus Glassiibacteriota</taxon>
    </lineage>
</organism>
<dbReference type="Proteomes" id="UP000176992">
    <property type="component" value="Unassembled WGS sequence"/>
</dbReference>
<comment type="caution">
    <text evidence="1">The sequence shown here is derived from an EMBL/GenBank/DDBJ whole genome shotgun (WGS) entry which is preliminary data.</text>
</comment>
<gene>
    <name evidence="1" type="ORF">A2Z86_09615</name>
</gene>
<dbReference type="InterPro" id="IPR016181">
    <property type="entry name" value="Acyl_CoA_acyltransferase"/>
</dbReference>
<sequence length="395" mass="43525">METKVILWDSDPDFREALFASLFSKGLNPIALKNPQKLFRALDLLEPELLLLEGDWPLGGRLRLTEGNPAISGSGQLSFILPLAGTGKADSPSVEGIVLEKLQKPFGSEELFSALQSALRLKTELEQGALTRGSHLEVKPLVSEQEILSALELRYEVYREIGFIGHSPAGIELDRYDARSLFLGAYIHQNGERELAGSLRIIRQQGDFAAQRTVLNLLHQRLEIPRATALGSENNSLPACESFSIGPEEISRYMPGFGSRYSNHGAAVSEEVCELSRLVIKRKYRKQLFGIERRIFEAVVVDSSAGESLRNWFVIAVHPSRSAKFERFGFETVSALGTHIYTGIAQPAILMALDLQRYLAAPNPFGKNLEINALLYKVNGGLSHGLEVSPACPAI</sequence>
<dbReference type="SUPFAM" id="SSF55729">
    <property type="entry name" value="Acyl-CoA N-acyltransferases (Nat)"/>
    <property type="match status" value="1"/>
</dbReference>
<dbReference type="AlphaFoldDB" id="A0A1F5YFT4"/>
<dbReference type="EMBL" id="MFIV01000048">
    <property type="protein sequence ID" value="OGF99024.1"/>
    <property type="molecule type" value="Genomic_DNA"/>
</dbReference>
<accession>A0A1F5YFT4</accession>
<protein>
    <submittedName>
        <fullName evidence="1">Uncharacterized protein</fullName>
    </submittedName>
</protein>
<evidence type="ECO:0000313" key="2">
    <source>
        <dbReference type="Proteomes" id="UP000176992"/>
    </source>
</evidence>